<evidence type="ECO:0000313" key="2">
    <source>
        <dbReference type="Proteomes" id="UP000294862"/>
    </source>
</evidence>
<reference evidence="1 2" key="1">
    <citation type="journal article" date="2015" name="Stand. Genomic Sci.">
        <title>Genomic Encyclopedia of Bacterial and Archaeal Type Strains, Phase III: the genomes of soil and plant-associated and newly described type strains.</title>
        <authorList>
            <person name="Whitman W.B."/>
            <person name="Woyke T."/>
            <person name="Klenk H.P."/>
            <person name="Zhou Y."/>
            <person name="Lilburn T.G."/>
            <person name="Beck B.J."/>
            <person name="De Vos P."/>
            <person name="Vandamme P."/>
            <person name="Eisen J.A."/>
            <person name="Garrity G."/>
            <person name="Hugenholtz P."/>
            <person name="Kyrpides N.C."/>
        </authorList>
    </citation>
    <scope>NUCLEOTIDE SEQUENCE [LARGE SCALE GENOMIC DNA]</scope>
    <source>
        <strain evidence="1 2">A3</strain>
    </source>
</reference>
<dbReference type="PANTHER" id="PTHR39206">
    <property type="entry name" value="SLL8004 PROTEIN"/>
    <property type="match status" value="1"/>
</dbReference>
<sequence>MPDANLAAVIRIEAWLEASIEAHQSVGVETVLSTPKYRRLVSLAKEKGFEVGLIYVVLDTPQRNVERVRLRVAKGGHAVPEDKIIERYGRSLEQLSWFLDAADRAWIYDNSGAEPKLIGEKEDGVVIIDPHAIPSVLEILAPPDHLPNRQPAMPTERIQRT</sequence>
<protein>
    <recommendedName>
        <fullName evidence="3">Zeta toxin</fullName>
    </recommendedName>
</protein>
<dbReference type="InterPro" id="IPR027417">
    <property type="entry name" value="P-loop_NTPase"/>
</dbReference>
<name>A0A4R2I8K6_9GAMM</name>
<dbReference type="PANTHER" id="PTHR39206:SF1">
    <property type="entry name" value="SLL8004 PROTEIN"/>
    <property type="match status" value="1"/>
</dbReference>
<evidence type="ECO:0000313" key="1">
    <source>
        <dbReference type="EMBL" id="TCO40711.1"/>
    </source>
</evidence>
<keyword evidence="2" id="KW-1185">Reference proteome</keyword>
<dbReference type="Proteomes" id="UP000294862">
    <property type="component" value="Unassembled WGS sequence"/>
</dbReference>
<proteinExistence type="predicted"/>
<dbReference type="Gene3D" id="3.40.50.300">
    <property type="entry name" value="P-loop containing nucleotide triphosphate hydrolases"/>
    <property type="match status" value="1"/>
</dbReference>
<accession>A0A4R2I8K6</accession>
<dbReference type="EMBL" id="SLWQ01000004">
    <property type="protein sequence ID" value="TCO40711.1"/>
    <property type="molecule type" value="Genomic_DNA"/>
</dbReference>
<comment type="caution">
    <text evidence="1">The sequence shown here is derived from an EMBL/GenBank/DDBJ whole genome shotgun (WGS) entry which is preliminary data.</text>
</comment>
<dbReference type="RefSeq" id="WP_199222748.1">
    <property type="nucleotide sequence ID" value="NZ_JACGXM010000003.1"/>
</dbReference>
<gene>
    <name evidence="1" type="ORF">EV148_10472</name>
</gene>
<organism evidence="1 2">
    <name type="scientific">Dokdonella fugitiva</name>
    <dbReference type="NCBI Taxonomy" id="328517"/>
    <lineage>
        <taxon>Bacteria</taxon>
        <taxon>Pseudomonadati</taxon>
        <taxon>Pseudomonadota</taxon>
        <taxon>Gammaproteobacteria</taxon>
        <taxon>Lysobacterales</taxon>
        <taxon>Rhodanobacteraceae</taxon>
        <taxon>Dokdonella</taxon>
    </lineage>
</organism>
<evidence type="ECO:0008006" key="3">
    <source>
        <dbReference type="Google" id="ProtNLM"/>
    </source>
</evidence>
<dbReference type="AlphaFoldDB" id="A0A4R2I8K6"/>